<dbReference type="Pfam" id="PF00072">
    <property type="entry name" value="Response_reg"/>
    <property type="match status" value="1"/>
</dbReference>
<dbReference type="AlphaFoldDB" id="A0A495A1P7"/>
<dbReference type="InterPro" id="IPR039420">
    <property type="entry name" value="WalR-like"/>
</dbReference>
<dbReference type="InterPro" id="IPR058245">
    <property type="entry name" value="NreC/VraR/RcsB-like_REC"/>
</dbReference>
<evidence type="ECO:0000256" key="5">
    <source>
        <dbReference type="ARBA" id="ARBA00023163"/>
    </source>
</evidence>
<dbReference type="PANTHER" id="PTHR43214">
    <property type="entry name" value="TWO-COMPONENT RESPONSE REGULATOR"/>
    <property type="match status" value="1"/>
</dbReference>
<keyword evidence="5" id="KW-0804">Transcription</keyword>
<organism evidence="9 10">
    <name type="scientific">Oceanobacillus halophilus</name>
    <dbReference type="NCBI Taxonomy" id="930130"/>
    <lineage>
        <taxon>Bacteria</taxon>
        <taxon>Bacillati</taxon>
        <taxon>Bacillota</taxon>
        <taxon>Bacilli</taxon>
        <taxon>Bacillales</taxon>
        <taxon>Bacillaceae</taxon>
        <taxon>Oceanobacillus</taxon>
    </lineage>
</organism>
<dbReference type="InterPro" id="IPR011006">
    <property type="entry name" value="CheY-like_superfamily"/>
</dbReference>
<dbReference type="SUPFAM" id="SSF46894">
    <property type="entry name" value="C-terminal effector domain of the bipartite response regulators"/>
    <property type="match status" value="1"/>
</dbReference>
<dbReference type="InterPro" id="IPR016032">
    <property type="entry name" value="Sig_transdc_resp-reg_C-effctor"/>
</dbReference>
<dbReference type="Gene3D" id="3.40.50.2300">
    <property type="match status" value="1"/>
</dbReference>
<keyword evidence="3" id="KW-0805">Transcription regulation</keyword>
<dbReference type="PROSITE" id="PS50110">
    <property type="entry name" value="RESPONSE_REGULATORY"/>
    <property type="match status" value="1"/>
</dbReference>
<dbReference type="GO" id="GO:0000160">
    <property type="term" value="P:phosphorelay signal transduction system"/>
    <property type="evidence" value="ECO:0007669"/>
    <property type="project" value="InterPro"/>
</dbReference>
<dbReference type="PROSITE" id="PS00622">
    <property type="entry name" value="HTH_LUXR_1"/>
    <property type="match status" value="1"/>
</dbReference>
<gene>
    <name evidence="9" type="ORF">D8M06_10480</name>
</gene>
<protein>
    <submittedName>
        <fullName evidence="9">DNA-binding response regulator</fullName>
    </submittedName>
</protein>
<dbReference type="Pfam" id="PF00196">
    <property type="entry name" value="GerE"/>
    <property type="match status" value="1"/>
</dbReference>
<dbReference type="SMART" id="SM00448">
    <property type="entry name" value="REC"/>
    <property type="match status" value="1"/>
</dbReference>
<proteinExistence type="predicted"/>
<feature type="domain" description="Response regulatory" evidence="8">
    <location>
        <begin position="6"/>
        <end position="122"/>
    </location>
</feature>
<dbReference type="SUPFAM" id="SSF52172">
    <property type="entry name" value="CheY-like"/>
    <property type="match status" value="1"/>
</dbReference>
<evidence type="ECO:0000256" key="6">
    <source>
        <dbReference type="PROSITE-ProRule" id="PRU00169"/>
    </source>
</evidence>
<comment type="subcellular location">
    <subcellularLocation>
        <location evidence="1">Cytoplasm</location>
    </subcellularLocation>
</comment>
<evidence type="ECO:0000256" key="1">
    <source>
        <dbReference type="ARBA" id="ARBA00004496"/>
    </source>
</evidence>
<reference evidence="9 10" key="1">
    <citation type="journal article" date="2016" name="Int. J. Syst. Evol. Microbiol.">
        <title>Oceanobacillus halophilus sp. nov., a novel moderately halophilic bacterium from a hypersaline lake.</title>
        <authorList>
            <person name="Amoozegar M.A."/>
            <person name="Bagheri M."/>
            <person name="Makhdoumi A."/>
            <person name="Nikou M.M."/>
            <person name="Fazeli S.A.S."/>
            <person name="Schumann P."/>
            <person name="Sproer C."/>
            <person name="Sanchez-Porro C."/>
            <person name="Ventosa A."/>
        </authorList>
    </citation>
    <scope>NUCLEOTIDE SEQUENCE [LARGE SCALE GENOMIC DNA]</scope>
    <source>
        <strain evidence="9 10">DSM 23996</strain>
    </source>
</reference>
<evidence type="ECO:0000313" key="9">
    <source>
        <dbReference type="EMBL" id="RKQ33195.1"/>
    </source>
</evidence>
<evidence type="ECO:0000256" key="4">
    <source>
        <dbReference type="ARBA" id="ARBA00023125"/>
    </source>
</evidence>
<dbReference type="CDD" id="cd06170">
    <property type="entry name" value="LuxR_C_like"/>
    <property type="match status" value="1"/>
</dbReference>
<keyword evidence="10" id="KW-1185">Reference proteome</keyword>
<dbReference type="GO" id="GO:0006355">
    <property type="term" value="P:regulation of DNA-templated transcription"/>
    <property type="evidence" value="ECO:0007669"/>
    <property type="project" value="InterPro"/>
</dbReference>
<evidence type="ECO:0000313" key="10">
    <source>
        <dbReference type="Proteomes" id="UP000269301"/>
    </source>
</evidence>
<keyword evidence="4 9" id="KW-0238">DNA-binding</keyword>
<accession>A0A495A1P7</accession>
<dbReference type="InterPro" id="IPR001789">
    <property type="entry name" value="Sig_transdc_resp-reg_receiver"/>
</dbReference>
<feature type="domain" description="HTH luxR-type" evidence="7">
    <location>
        <begin position="147"/>
        <end position="212"/>
    </location>
</feature>
<dbReference type="PROSITE" id="PS50043">
    <property type="entry name" value="HTH_LUXR_2"/>
    <property type="match status" value="1"/>
</dbReference>
<dbReference type="OrthoDB" id="9780153at2"/>
<dbReference type="CDD" id="cd17535">
    <property type="entry name" value="REC_NarL-like"/>
    <property type="match status" value="1"/>
</dbReference>
<dbReference type="Proteomes" id="UP000269301">
    <property type="component" value="Unassembled WGS sequence"/>
</dbReference>
<keyword evidence="2 6" id="KW-0597">Phosphoprotein</keyword>
<evidence type="ECO:0000259" key="7">
    <source>
        <dbReference type="PROSITE" id="PS50043"/>
    </source>
</evidence>
<name>A0A495A1P7_9BACI</name>
<comment type="caution">
    <text evidence="9">The sequence shown here is derived from an EMBL/GenBank/DDBJ whole genome shotgun (WGS) entry which is preliminary data.</text>
</comment>
<evidence type="ECO:0000256" key="3">
    <source>
        <dbReference type="ARBA" id="ARBA00023015"/>
    </source>
</evidence>
<sequence length="219" mass="25228">MGEKIRIVIVDDHPMAREGMKDILSSEPSFEVVAEAVTGEEAIEKTAEFMPDLLLMDIRLPDITGLEATRKIKERYPYVKIVMVTVSDDIIDLFEAIKNGAQGYLLKNVNHDSWISYLKSVVSDHAPISKELAKQMLQEFSGHQEINDSESDALSYREREILTWVAKGYTNREISIRLEISEYTVKNHLKNLFQKLHMNNRVQLAKYAYEKGYLKDKMD</sequence>
<dbReference type="RefSeq" id="WP_121204357.1">
    <property type="nucleotide sequence ID" value="NZ_RBZP01000007.1"/>
</dbReference>
<feature type="modified residue" description="4-aspartylphosphate" evidence="6">
    <location>
        <position position="57"/>
    </location>
</feature>
<evidence type="ECO:0000256" key="2">
    <source>
        <dbReference type="ARBA" id="ARBA00022553"/>
    </source>
</evidence>
<dbReference type="SMART" id="SM00421">
    <property type="entry name" value="HTH_LUXR"/>
    <property type="match status" value="1"/>
</dbReference>
<dbReference type="GO" id="GO:0005737">
    <property type="term" value="C:cytoplasm"/>
    <property type="evidence" value="ECO:0007669"/>
    <property type="project" value="UniProtKB-SubCell"/>
</dbReference>
<evidence type="ECO:0000259" key="8">
    <source>
        <dbReference type="PROSITE" id="PS50110"/>
    </source>
</evidence>
<dbReference type="EMBL" id="RBZP01000007">
    <property type="protein sequence ID" value="RKQ33195.1"/>
    <property type="molecule type" value="Genomic_DNA"/>
</dbReference>
<dbReference type="InterPro" id="IPR000792">
    <property type="entry name" value="Tscrpt_reg_LuxR_C"/>
</dbReference>
<dbReference type="PRINTS" id="PR00038">
    <property type="entry name" value="HTHLUXR"/>
</dbReference>
<dbReference type="GO" id="GO:0003677">
    <property type="term" value="F:DNA binding"/>
    <property type="evidence" value="ECO:0007669"/>
    <property type="project" value="UniProtKB-KW"/>
</dbReference>